<keyword evidence="6" id="KW-0509">mRNA transport</keyword>
<dbReference type="FunFam" id="3.30.740.10:FF:000005">
    <property type="entry name" value="Dynein light chain"/>
    <property type="match status" value="1"/>
</dbReference>
<dbReference type="AlphaFoldDB" id="A0A9B0T9Y2"/>
<dbReference type="GO" id="GO:0005868">
    <property type="term" value="C:cytoplasmic dynein complex"/>
    <property type="evidence" value="ECO:0007669"/>
    <property type="project" value="TreeGrafter"/>
</dbReference>
<evidence type="ECO:0000256" key="7">
    <source>
        <dbReference type="ARBA" id="ARBA00022927"/>
    </source>
</evidence>
<dbReference type="GeneID" id="102821096"/>
<comment type="subcellular location">
    <subcellularLocation>
        <location evidence="2 10">Cytoplasm</location>
        <location evidence="2 10">Cytoskeleton</location>
    </subcellularLocation>
    <subcellularLocation>
        <location evidence="1">Nucleus</location>
    </subcellularLocation>
</comment>
<proteinExistence type="inferred from homology"/>
<evidence type="ECO:0000256" key="2">
    <source>
        <dbReference type="ARBA" id="ARBA00004245"/>
    </source>
</evidence>
<dbReference type="InterPro" id="IPR037177">
    <property type="entry name" value="DLC_sf"/>
</dbReference>
<keyword evidence="4 10" id="KW-0963">Cytoplasm</keyword>
<dbReference type="PANTHER" id="PTHR11886:SF91">
    <property type="entry name" value="DYNEIN LIGHT CHAIN 1, CYTOPLASMIC"/>
    <property type="match status" value="1"/>
</dbReference>
<dbReference type="RefSeq" id="XP_006835839.1">
    <property type="nucleotide sequence ID" value="XM_006835776.1"/>
</dbReference>
<dbReference type="GO" id="GO:0044458">
    <property type="term" value="P:motile cilium assembly"/>
    <property type="evidence" value="ECO:0007669"/>
    <property type="project" value="TreeGrafter"/>
</dbReference>
<organism evidence="11 12">
    <name type="scientific">Chrysochloris asiatica</name>
    <name type="common">Cape golden mole</name>
    <dbReference type="NCBI Taxonomy" id="185453"/>
    <lineage>
        <taxon>Eukaryota</taxon>
        <taxon>Metazoa</taxon>
        <taxon>Chordata</taxon>
        <taxon>Craniata</taxon>
        <taxon>Vertebrata</taxon>
        <taxon>Euteleostomi</taxon>
        <taxon>Mammalia</taxon>
        <taxon>Eutheria</taxon>
        <taxon>Afrotheria</taxon>
        <taxon>Chrysochloridae</taxon>
        <taxon>Chrysochlorinae</taxon>
        <taxon>Chrysochloris</taxon>
    </lineage>
</organism>
<dbReference type="GO" id="GO:0035721">
    <property type="term" value="P:intraciliary retrograde transport"/>
    <property type="evidence" value="ECO:0007669"/>
    <property type="project" value="TreeGrafter"/>
</dbReference>
<keyword evidence="3" id="KW-0813">Transport</keyword>
<keyword evidence="8 10" id="KW-0206">Cytoskeleton</keyword>
<evidence type="ECO:0000256" key="9">
    <source>
        <dbReference type="ARBA" id="ARBA00023242"/>
    </source>
</evidence>
<evidence type="ECO:0000256" key="10">
    <source>
        <dbReference type="RuleBase" id="RU365010"/>
    </source>
</evidence>
<comment type="similarity">
    <text evidence="10">Belongs to the dynein light chain family.</text>
</comment>
<evidence type="ECO:0000256" key="1">
    <source>
        <dbReference type="ARBA" id="ARBA00004123"/>
    </source>
</evidence>
<dbReference type="PANTHER" id="PTHR11886">
    <property type="entry name" value="DYNEIN LIGHT CHAIN"/>
    <property type="match status" value="1"/>
</dbReference>
<dbReference type="GO" id="GO:0005929">
    <property type="term" value="C:cilium"/>
    <property type="evidence" value="ECO:0007669"/>
    <property type="project" value="GOC"/>
</dbReference>
<keyword evidence="10" id="KW-0505">Motor protein</keyword>
<reference evidence="12" key="1">
    <citation type="submission" date="2025-08" db="UniProtKB">
        <authorList>
            <consortium name="RefSeq"/>
        </authorList>
    </citation>
    <scope>IDENTIFICATION</scope>
    <source>
        <tissue evidence="12">Spleen</tissue>
    </source>
</reference>
<keyword evidence="5 10" id="KW-0493">Microtubule</keyword>
<dbReference type="GO" id="GO:0005634">
    <property type="term" value="C:nucleus"/>
    <property type="evidence" value="ECO:0007669"/>
    <property type="project" value="UniProtKB-SubCell"/>
</dbReference>
<dbReference type="GO" id="GO:0015031">
    <property type="term" value="P:protein transport"/>
    <property type="evidence" value="ECO:0007669"/>
    <property type="project" value="UniProtKB-KW"/>
</dbReference>
<keyword evidence="10" id="KW-0243">Dynein</keyword>
<evidence type="ECO:0000313" key="12">
    <source>
        <dbReference type="RefSeq" id="XP_006835839.1"/>
    </source>
</evidence>
<dbReference type="InterPro" id="IPR001372">
    <property type="entry name" value="Dynein_light_chain_typ-1/2"/>
</dbReference>
<dbReference type="Gene3D" id="3.30.740.10">
    <property type="entry name" value="Protein Inhibitor Of Neuronal Nitric Oxide Synthase"/>
    <property type="match status" value="1"/>
</dbReference>
<dbReference type="CDD" id="cd21452">
    <property type="entry name" value="DLC-like_DYNLL1_DYNLL2"/>
    <property type="match status" value="1"/>
</dbReference>
<dbReference type="OrthoDB" id="10033309at2759"/>
<dbReference type="SUPFAM" id="SSF54648">
    <property type="entry name" value="DLC"/>
    <property type="match status" value="1"/>
</dbReference>
<dbReference type="GO" id="GO:0051028">
    <property type="term" value="P:mRNA transport"/>
    <property type="evidence" value="ECO:0007669"/>
    <property type="project" value="UniProtKB-KW"/>
</dbReference>
<dbReference type="SMART" id="SM01375">
    <property type="entry name" value="Dynein_light"/>
    <property type="match status" value="1"/>
</dbReference>
<keyword evidence="11" id="KW-1185">Reference proteome</keyword>
<gene>
    <name evidence="12" type="primary">LOC102821096</name>
</gene>
<keyword evidence="7" id="KW-0653">Protein transport</keyword>
<dbReference type="GO" id="GO:0005874">
    <property type="term" value="C:microtubule"/>
    <property type="evidence" value="ECO:0007669"/>
    <property type="project" value="UniProtKB-KW"/>
</dbReference>
<dbReference type="Pfam" id="PF01221">
    <property type="entry name" value="Dynein_light"/>
    <property type="match status" value="1"/>
</dbReference>
<evidence type="ECO:0000256" key="8">
    <source>
        <dbReference type="ARBA" id="ARBA00023212"/>
    </source>
</evidence>
<evidence type="ECO:0000256" key="3">
    <source>
        <dbReference type="ARBA" id="ARBA00022448"/>
    </source>
</evidence>
<evidence type="ECO:0000256" key="5">
    <source>
        <dbReference type="ARBA" id="ARBA00022701"/>
    </source>
</evidence>
<keyword evidence="9" id="KW-0539">Nucleus</keyword>
<sequence>MTMIKTAHLSEEMQQASIERAMQVLEKHSIDKDIVAHIKKEFDKKYNPTWHCIVWTHETKHFIYFYLRQVAILLFKSG</sequence>
<dbReference type="GO" id="GO:0045505">
    <property type="term" value="F:dynein intermediate chain binding"/>
    <property type="evidence" value="ECO:0007669"/>
    <property type="project" value="TreeGrafter"/>
</dbReference>
<evidence type="ECO:0000256" key="6">
    <source>
        <dbReference type="ARBA" id="ARBA00022816"/>
    </source>
</evidence>
<dbReference type="Proteomes" id="UP000504623">
    <property type="component" value="Unplaced"/>
</dbReference>
<evidence type="ECO:0000313" key="11">
    <source>
        <dbReference type="Proteomes" id="UP000504623"/>
    </source>
</evidence>
<accession>A0A9B0T9Y2</accession>
<name>A0A9B0T9Y2_CHRAS</name>
<protein>
    <recommendedName>
        <fullName evidence="10">Dynein light chain</fullName>
    </recommendedName>
</protein>
<evidence type="ECO:0000256" key="4">
    <source>
        <dbReference type="ARBA" id="ARBA00022490"/>
    </source>
</evidence>